<sequence length="94" mass="10969">MPRARRLDVAKIRQPNTAEALNTEIRFHFTTRDDREGSDQWSSLKTSVYGAAEKILRFTRRHRSDWISGRILQLSAQMARAKSYNDFPSTNSRK</sequence>
<accession>A0A183S9Z0</accession>
<dbReference type="Proteomes" id="UP000275846">
    <property type="component" value="Unassembled WGS sequence"/>
</dbReference>
<evidence type="ECO:0000313" key="2">
    <source>
        <dbReference type="Proteomes" id="UP000275846"/>
    </source>
</evidence>
<dbReference type="AlphaFoldDB" id="A0A183S9Z0"/>
<keyword evidence="2" id="KW-1185">Reference proteome</keyword>
<reference evidence="1 2" key="2">
    <citation type="submission" date="2018-11" db="EMBL/GenBank/DDBJ databases">
        <authorList>
            <consortium name="Pathogen Informatics"/>
        </authorList>
    </citation>
    <scope>NUCLEOTIDE SEQUENCE [LARGE SCALE GENOMIC DNA]</scope>
    <source>
        <strain evidence="1 2">NST_G2</strain>
    </source>
</reference>
<protein>
    <submittedName>
        <fullName evidence="3">Transposase</fullName>
    </submittedName>
</protein>
<dbReference type="EMBL" id="UYSU01001365">
    <property type="protein sequence ID" value="VDL86793.1"/>
    <property type="molecule type" value="Genomic_DNA"/>
</dbReference>
<evidence type="ECO:0000313" key="1">
    <source>
        <dbReference type="EMBL" id="VDL86793.1"/>
    </source>
</evidence>
<evidence type="ECO:0000313" key="3">
    <source>
        <dbReference type="WBParaSite" id="SSLN_0000107801-mRNA-1"/>
    </source>
</evidence>
<proteinExistence type="predicted"/>
<reference evidence="3" key="1">
    <citation type="submission" date="2016-06" db="UniProtKB">
        <authorList>
            <consortium name="WormBaseParasite"/>
        </authorList>
    </citation>
    <scope>IDENTIFICATION</scope>
</reference>
<dbReference type="WBParaSite" id="SSLN_0000107801-mRNA-1">
    <property type="protein sequence ID" value="SSLN_0000107801-mRNA-1"/>
    <property type="gene ID" value="SSLN_0000107801"/>
</dbReference>
<gene>
    <name evidence="1" type="ORF">SSLN_LOCUS1038</name>
</gene>
<name>A0A183S9Z0_SCHSO</name>
<organism evidence="3">
    <name type="scientific">Schistocephalus solidus</name>
    <name type="common">Tapeworm</name>
    <dbReference type="NCBI Taxonomy" id="70667"/>
    <lineage>
        <taxon>Eukaryota</taxon>
        <taxon>Metazoa</taxon>
        <taxon>Spiralia</taxon>
        <taxon>Lophotrochozoa</taxon>
        <taxon>Platyhelminthes</taxon>
        <taxon>Cestoda</taxon>
        <taxon>Eucestoda</taxon>
        <taxon>Diphyllobothriidea</taxon>
        <taxon>Diphyllobothriidae</taxon>
        <taxon>Schistocephalus</taxon>
    </lineage>
</organism>